<organism evidence="4 5">
    <name type="scientific">Jaapia argillacea MUCL 33604</name>
    <dbReference type="NCBI Taxonomy" id="933084"/>
    <lineage>
        <taxon>Eukaryota</taxon>
        <taxon>Fungi</taxon>
        <taxon>Dikarya</taxon>
        <taxon>Basidiomycota</taxon>
        <taxon>Agaricomycotina</taxon>
        <taxon>Agaricomycetes</taxon>
        <taxon>Agaricomycetidae</taxon>
        <taxon>Jaapiales</taxon>
        <taxon>Jaapiaceae</taxon>
        <taxon>Jaapia</taxon>
    </lineage>
</organism>
<feature type="transmembrane region" description="Helical" evidence="3">
    <location>
        <begin position="404"/>
        <end position="424"/>
    </location>
</feature>
<dbReference type="InterPro" id="IPR011701">
    <property type="entry name" value="MFS"/>
</dbReference>
<evidence type="ECO:0000256" key="1">
    <source>
        <dbReference type="ARBA" id="ARBA00004141"/>
    </source>
</evidence>
<feature type="transmembrane region" description="Helical" evidence="3">
    <location>
        <begin position="292"/>
        <end position="313"/>
    </location>
</feature>
<name>A0A067Q408_9AGAM</name>
<dbReference type="Proteomes" id="UP000027265">
    <property type="component" value="Unassembled WGS sequence"/>
</dbReference>
<accession>A0A067Q408</accession>
<dbReference type="PANTHER" id="PTHR11360">
    <property type="entry name" value="MONOCARBOXYLATE TRANSPORTER"/>
    <property type="match status" value="1"/>
</dbReference>
<dbReference type="Pfam" id="PF07690">
    <property type="entry name" value="MFS_1"/>
    <property type="match status" value="1"/>
</dbReference>
<dbReference type="GO" id="GO:0022857">
    <property type="term" value="F:transmembrane transporter activity"/>
    <property type="evidence" value="ECO:0007669"/>
    <property type="project" value="InterPro"/>
</dbReference>
<evidence type="ECO:0000256" key="3">
    <source>
        <dbReference type="SAM" id="Phobius"/>
    </source>
</evidence>
<dbReference type="AlphaFoldDB" id="A0A067Q408"/>
<protein>
    <recommendedName>
        <fullName evidence="6">Major facilitator superfamily (MFS) profile domain-containing protein</fullName>
    </recommendedName>
</protein>
<feature type="transmembrane region" description="Helical" evidence="3">
    <location>
        <begin position="116"/>
        <end position="137"/>
    </location>
</feature>
<evidence type="ECO:0000256" key="2">
    <source>
        <dbReference type="ARBA" id="ARBA00006727"/>
    </source>
</evidence>
<comment type="subcellular location">
    <subcellularLocation>
        <location evidence="1">Membrane</location>
        <topology evidence="1">Multi-pass membrane protein</topology>
    </subcellularLocation>
</comment>
<feature type="non-terminal residue" evidence="4">
    <location>
        <position position="1"/>
    </location>
</feature>
<gene>
    <name evidence="4" type="ORF">JAAARDRAFT_129670</name>
</gene>
<dbReference type="Gene3D" id="1.20.1250.20">
    <property type="entry name" value="MFS general substrate transporter like domains"/>
    <property type="match status" value="2"/>
</dbReference>
<evidence type="ECO:0000313" key="4">
    <source>
        <dbReference type="EMBL" id="KDQ58232.1"/>
    </source>
</evidence>
<proteinExistence type="inferred from homology"/>
<feature type="transmembrane region" description="Helical" evidence="3">
    <location>
        <begin position="92"/>
        <end position="110"/>
    </location>
</feature>
<dbReference type="InParanoid" id="A0A067Q408"/>
<dbReference type="InterPro" id="IPR050327">
    <property type="entry name" value="Proton-linked_MCT"/>
</dbReference>
<feature type="transmembrane region" description="Helical" evidence="3">
    <location>
        <begin position="354"/>
        <end position="373"/>
    </location>
</feature>
<feature type="transmembrane region" description="Helical" evidence="3">
    <location>
        <begin position="176"/>
        <end position="201"/>
    </location>
</feature>
<feature type="transmembrane region" description="Helical" evidence="3">
    <location>
        <begin position="222"/>
        <end position="245"/>
    </location>
</feature>
<evidence type="ECO:0008006" key="6">
    <source>
        <dbReference type="Google" id="ProtNLM"/>
    </source>
</evidence>
<feature type="transmembrane region" description="Helical" evidence="3">
    <location>
        <begin position="60"/>
        <end position="80"/>
    </location>
</feature>
<dbReference type="SUPFAM" id="SSF103473">
    <property type="entry name" value="MFS general substrate transporter"/>
    <property type="match status" value="1"/>
</dbReference>
<feature type="transmembrane region" description="Helical" evidence="3">
    <location>
        <begin position="149"/>
        <end position="170"/>
    </location>
</feature>
<dbReference type="GO" id="GO:0016020">
    <property type="term" value="C:membrane"/>
    <property type="evidence" value="ECO:0007669"/>
    <property type="project" value="UniProtKB-SubCell"/>
</dbReference>
<dbReference type="EMBL" id="KL197718">
    <property type="protein sequence ID" value="KDQ58232.1"/>
    <property type="molecule type" value="Genomic_DNA"/>
</dbReference>
<comment type="similarity">
    <text evidence="2">Belongs to the major facilitator superfamily. Monocarboxylate porter (TC 2.A.1.13) family.</text>
</comment>
<keyword evidence="3" id="KW-0812">Transmembrane</keyword>
<dbReference type="InterPro" id="IPR036259">
    <property type="entry name" value="MFS_trans_sf"/>
</dbReference>
<dbReference type="PANTHER" id="PTHR11360:SF287">
    <property type="entry name" value="MFS MONOCARBOXYLATE TRANSPORTER"/>
    <property type="match status" value="1"/>
</dbReference>
<feature type="transmembrane region" description="Helical" evidence="3">
    <location>
        <begin position="319"/>
        <end position="342"/>
    </location>
</feature>
<sequence>PLRGEITLASVDGGYSAWSFLFAAALVEAIVWSIPFSYGIFLTEYLQEPMLASQPHASTLLPLVGTLSSGIIYCSGPLVYPYMTRFPRHRRPLMWAGTFLCWISLFGASYTRKVTALVLLQGALYAIGGALIYPPCISYMSEWFVRRRGLANGVLFAGTAAGGLVLPFILPPLLSAYGIFSTLRIISIAILILLVLSLFFIKPRLPENRVRGPLRRNEASVVWIRSWSWWSLVIANTMQGFAFFVPLLWVPTFASALHLRSSTSSLALSLLNGSSALGPLLVGALSDHFTPWPIALITAALSCVCTLVFWGAIGNVAGLMLFGAAYGIVAGGWSTLWSNFVVRISKEDPSLSMSLYGFLMLSRGLGNVLSTPISTSLANISPMVSGMGSGKTGFAIDEGRFDRLIIYCGACYAVVAAVALVGWIRETVTTRVEIQVSEPV</sequence>
<reference evidence="5" key="1">
    <citation type="journal article" date="2014" name="Proc. Natl. Acad. Sci. U.S.A.">
        <title>Extensive sampling of basidiomycete genomes demonstrates inadequacy of the white-rot/brown-rot paradigm for wood decay fungi.</title>
        <authorList>
            <person name="Riley R."/>
            <person name="Salamov A.A."/>
            <person name="Brown D.W."/>
            <person name="Nagy L.G."/>
            <person name="Floudas D."/>
            <person name="Held B.W."/>
            <person name="Levasseur A."/>
            <person name="Lombard V."/>
            <person name="Morin E."/>
            <person name="Otillar R."/>
            <person name="Lindquist E.A."/>
            <person name="Sun H."/>
            <person name="LaButti K.M."/>
            <person name="Schmutz J."/>
            <person name="Jabbour D."/>
            <person name="Luo H."/>
            <person name="Baker S.E."/>
            <person name="Pisabarro A.G."/>
            <person name="Walton J.D."/>
            <person name="Blanchette R.A."/>
            <person name="Henrissat B."/>
            <person name="Martin F."/>
            <person name="Cullen D."/>
            <person name="Hibbett D.S."/>
            <person name="Grigoriev I.V."/>
        </authorList>
    </citation>
    <scope>NUCLEOTIDE SEQUENCE [LARGE SCALE GENOMIC DNA]</scope>
    <source>
        <strain evidence="5">MUCL 33604</strain>
    </source>
</reference>
<dbReference type="HOGENOM" id="CLU_001265_1_2_1"/>
<dbReference type="STRING" id="933084.A0A067Q408"/>
<feature type="transmembrane region" description="Helical" evidence="3">
    <location>
        <begin position="265"/>
        <end position="285"/>
    </location>
</feature>
<keyword evidence="3" id="KW-1133">Transmembrane helix</keyword>
<keyword evidence="3" id="KW-0472">Membrane</keyword>
<evidence type="ECO:0000313" key="5">
    <source>
        <dbReference type="Proteomes" id="UP000027265"/>
    </source>
</evidence>
<keyword evidence="5" id="KW-1185">Reference proteome</keyword>
<feature type="transmembrane region" description="Helical" evidence="3">
    <location>
        <begin position="20"/>
        <end position="40"/>
    </location>
</feature>
<dbReference type="OrthoDB" id="2213137at2759"/>